<organism evidence="2 3">
    <name type="scientific">Candidatus Iainarchaeum sp</name>
    <dbReference type="NCBI Taxonomy" id="3101447"/>
    <lineage>
        <taxon>Archaea</taxon>
        <taxon>Candidatus Iainarchaeota</taxon>
        <taxon>Candidatus Iainarchaeia</taxon>
        <taxon>Candidatus Iainarchaeales</taxon>
        <taxon>Candidatus Iainarchaeaceae</taxon>
        <taxon>Candidatus Iainarchaeum</taxon>
    </lineage>
</organism>
<keyword evidence="1" id="KW-0812">Transmembrane</keyword>
<dbReference type="AlphaFoldDB" id="A0A8T3YMI2"/>
<evidence type="ECO:0000313" key="2">
    <source>
        <dbReference type="EMBL" id="MBI4210930.1"/>
    </source>
</evidence>
<comment type="caution">
    <text evidence="2">The sequence shown here is derived from an EMBL/GenBank/DDBJ whole genome shotgun (WGS) entry which is preliminary data.</text>
</comment>
<accession>A0A8T3YMI2</accession>
<feature type="transmembrane region" description="Helical" evidence="1">
    <location>
        <begin position="203"/>
        <end position="222"/>
    </location>
</feature>
<reference evidence="2" key="1">
    <citation type="submission" date="2020-07" db="EMBL/GenBank/DDBJ databases">
        <title>Huge and variable diversity of episymbiotic CPR bacteria and DPANN archaea in groundwater ecosystems.</title>
        <authorList>
            <person name="He C.Y."/>
            <person name="Keren R."/>
            <person name="Whittaker M."/>
            <person name="Farag I.F."/>
            <person name="Doudna J."/>
            <person name="Cate J.H.D."/>
            <person name="Banfield J.F."/>
        </authorList>
    </citation>
    <scope>NUCLEOTIDE SEQUENCE</scope>
    <source>
        <strain evidence="2">NC_groundwater_1296_Ag_S-0.2um_52_80</strain>
    </source>
</reference>
<dbReference type="EMBL" id="JACQPB010000052">
    <property type="protein sequence ID" value="MBI4210930.1"/>
    <property type="molecule type" value="Genomic_DNA"/>
</dbReference>
<proteinExistence type="predicted"/>
<gene>
    <name evidence="2" type="ORF">HY544_05520</name>
</gene>
<keyword evidence="1" id="KW-0472">Membrane</keyword>
<sequence>MKSREALMVVLAVVVLLHSVQAAAYGEVLVLTFKVTPGSIDVADARVRYGEKYDFPGNYSHTVEAVRRDGIIISSSGFTPYFYTLVEYENSTEARKFNYTYAVLRLKYEPGMSSVRVAAGGRVLREYNASLLCNLDGVCGGFENFHSCGDCGPGSRDGLCEALADGFCDADCSADVDCGVIDTEAKPPEIGVEAPQRRDGAGWVKYAVVLAVVVVAFLFGLWRLRSNA</sequence>
<dbReference type="Proteomes" id="UP000732298">
    <property type="component" value="Unassembled WGS sequence"/>
</dbReference>
<protein>
    <submittedName>
        <fullName evidence="2">Uncharacterized protein</fullName>
    </submittedName>
</protein>
<name>A0A8T3YMI2_9ARCH</name>
<evidence type="ECO:0000256" key="1">
    <source>
        <dbReference type="SAM" id="Phobius"/>
    </source>
</evidence>
<keyword evidence="1" id="KW-1133">Transmembrane helix</keyword>
<evidence type="ECO:0000313" key="3">
    <source>
        <dbReference type="Proteomes" id="UP000732298"/>
    </source>
</evidence>